<dbReference type="InterPro" id="IPR051758">
    <property type="entry name" value="ERF/AP2-like"/>
</dbReference>
<evidence type="ECO:0000313" key="12">
    <source>
        <dbReference type="Proteomes" id="UP001180020"/>
    </source>
</evidence>
<dbReference type="CDD" id="cd00018">
    <property type="entry name" value="AP2"/>
    <property type="match status" value="1"/>
</dbReference>
<evidence type="ECO:0000256" key="4">
    <source>
        <dbReference type="ARBA" id="ARBA00023125"/>
    </source>
</evidence>
<sequence length="225" mass="25118">MQTPIESQSDLRTSLSELLLSGPTNSLDSIFSHLPPPSHLPDPLASSSSVYHRHSELLLRRILPDPPPPPPPKKLYRGVRLRHWGKWVAEIRLPQNRKRIWLGTYGSAEAAAHAYDRAAYRLRGEYARLNFPDGPARPDPVHAARLDAKIRDICQRLKREKSRRSKNGGTEKRRDTSASSSSSSDVMSAVEDRTGEGDADVDGGCWSLLRLPSYDPELIWAVLAS</sequence>
<gene>
    <name evidence="11" type="ORF">QJS10_CPA03g00188</name>
</gene>
<proteinExistence type="inferred from homology"/>
<dbReference type="FunFam" id="3.30.730.10:FF:000001">
    <property type="entry name" value="Ethylene-responsive transcription factor 2"/>
    <property type="match status" value="1"/>
</dbReference>
<keyword evidence="5" id="KW-0010">Activator</keyword>
<evidence type="ECO:0000256" key="7">
    <source>
        <dbReference type="ARBA" id="ARBA00023242"/>
    </source>
</evidence>
<evidence type="ECO:0000313" key="11">
    <source>
        <dbReference type="EMBL" id="KAK1320068.1"/>
    </source>
</evidence>
<dbReference type="PANTHER" id="PTHR31657:SF20">
    <property type="entry name" value="ETHYLENE-RESPONSIVE TRANSCRIPTION FACTOR ERF061"/>
    <property type="match status" value="1"/>
</dbReference>
<comment type="caution">
    <text evidence="11">The sequence shown here is derived from an EMBL/GenBank/DDBJ whole genome shotgun (WGS) entry which is preliminary data.</text>
</comment>
<keyword evidence="3" id="KW-0805">Transcription regulation</keyword>
<evidence type="ECO:0000256" key="2">
    <source>
        <dbReference type="ARBA" id="ARBA00022745"/>
    </source>
</evidence>
<keyword evidence="6" id="KW-0804">Transcription</keyword>
<evidence type="ECO:0000256" key="9">
    <source>
        <dbReference type="SAM" id="MobiDB-lite"/>
    </source>
</evidence>
<protein>
    <recommendedName>
        <fullName evidence="10">AP2/ERF domain-containing protein</fullName>
    </recommendedName>
</protein>
<dbReference type="GO" id="GO:0009873">
    <property type="term" value="P:ethylene-activated signaling pathway"/>
    <property type="evidence" value="ECO:0007669"/>
    <property type="project" value="UniProtKB-KW"/>
</dbReference>
<keyword evidence="2" id="KW-0936">Ethylene signaling pathway</keyword>
<dbReference type="GO" id="GO:0005634">
    <property type="term" value="C:nucleus"/>
    <property type="evidence" value="ECO:0007669"/>
    <property type="project" value="UniProtKB-SubCell"/>
</dbReference>
<organism evidence="11 12">
    <name type="scientific">Acorus calamus</name>
    <name type="common">Sweet flag</name>
    <dbReference type="NCBI Taxonomy" id="4465"/>
    <lineage>
        <taxon>Eukaryota</taxon>
        <taxon>Viridiplantae</taxon>
        <taxon>Streptophyta</taxon>
        <taxon>Embryophyta</taxon>
        <taxon>Tracheophyta</taxon>
        <taxon>Spermatophyta</taxon>
        <taxon>Magnoliopsida</taxon>
        <taxon>Liliopsida</taxon>
        <taxon>Acoraceae</taxon>
        <taxon>Acorus</taxon>
    </lineage>
</organism>
<dbReference type="PROSITE" id="PS51032">
    <property type="entry name" value="AP2_ERF"/>
    <property type="match status" value="1"/>
</dbReference>
<dbReference type="PRINTS" id="PR00367">
    <property type="entry name" value="ETHRSPELEMNT"/>
</dbReference>
<feature type="region of interest" description="Disordered" evidence="9">
    <location>
        <begin position="157"/>
        <end position="202"/>
    </location>
</feature>
<dbReference type="InterPro" id="IPR001471">
    <property type="entry name" value="AP2/ERF_dom"/>
</dbReference>
<accession>A0AAV9F2G2</accession>
<keyword evidence="12" id="KW-1185">Reference proteome</keyword>
<evidence type="ECO:0000256" key="3">
    <source>
        <dbReference type="ARBA" id="ARBA00023015"/>
    </source>
</evidence>
<dbReference type="PANTHER" id="PTHR31657">
    <property type="entry name" value="ETHYLENE-RESPONSIVE TRANSCRIPTION FACTOR ERF061"/>
    <property type="match status" value="1"/>
</dbReference>
<evidence type="ECO:0000256" key="5">
    <source>
        <dbReference type="ARBA" id="ARBA00023159"/>
    </source>
</evidence>
<comment type="similarity">
    <text evidence="8">Belongs to the AP2/ERF transcription factor family. ERF subfamily.</text>
</comment>
<dbReference type="Pfam" id="PF00847">
    <property type="entry name" value="AP2"/>
    <property type="match status" value="1"/>
</dbReference>
<dbReference type="GO" id="GO:0000976">
    <property type="term" value="F:transcription cis-regulatory region binding"/>
    <property type="evidence" value="ECO:0007669"/>
    <property type="project" value="UniProtKB-ARBA"/>
</dbReference>
<dbReference type="Gene3D" id="3.30.730.10">
    <property type="entry name" value="AP2/ERF domain"/>
    <property type="match status" value="1"/>
</dbReference>
<dbReference type="SMART" id="SM00380">
    <property type="entry name" value="AP2"/>
    <property type="match status" value="1"/>
</dbReference>
<evidence type="ECO:0000256" key="1">
    <source>
        <dbReference type="ARBA" id="ARBA00004123"/>
    </source>
</evidence>
<reference evidence="11" key="2">
    <citation type="submission" date="2023-06" db="EMBL/GenBank/DDBJ databases">
        <authorList>
            <person name="Ma L."/>
            <person name="Liu K.-W."/>
            <person name="Li Z."/>
            <person name="Hsiao Y.-Y."/>
            <person name="Qi Y."/>
            <person name="Fu T."/>
            <person name="Tang G."/>
            <person name="Zhang D."/>
            <person name="Sun W.-H."/>
            <person name="Liu D.-K."/>
            <person name="Li Y."/>
            <person name="Chen G.-Z."/>
            <person name="Liu X.-D."/>
            <person name="Liao X.-Y."/>
            <person name="Jiang Y.-T."/>
            <person name="Yu X."/>
            <person name="Hao Y."/>
            <person name="Huang J."/>
            <person name="Zhao X.-W."/>
            <person name="Ke S."/>
            <person name="Chen Y.-Y."/>
            <person name="Wu W.-L."/>
            <person name="Hsu J.-L."/>
            <person name="Lin Y.-F."/>
            <person name="Huang M.-D."/>
            <person name="Li C.-Y."/>
            <person name="Huang L."/>
            <person name="Wang Z.-W."/>
            <person name="Zhao X."/>
            <person name="Zhong W.-Y."/>
            <person name="Peng D.-H."/>
            <person name="Ahmad S."/>
            <person name="Lan S."/>
            <person name="Zhang J.-S."/>
            <person name="Tsai W.-C."/>
            <person name="Van De Peer Y."/>
            <person name="Liu Z.-J."/>
        </authorList>
    </citation>
    <scope>NUCLEOTIDE SEQUENCE</scope>
    <source>
        <strain evidence="11">CP</strain>
        <tissue evidence="11">Leaves</tissue>
    </source>
</reference>
<dbReference type="GO" id="GO:0003700">
    <property type="term" value="F:DNA-binding transcription factor activity"/>
    <property type="evidence" value="ECO:0007669"/>
    <property type="project" value="InterPro"/>
</dbReference>
<evidence type="ECO:0000259" key="10">
    <source>
        <dbReference type="PROSITE" id="PS51032"/>
    </source>
</evidence>
<feature type="domain" description="AP2/ERF" evidence="10">
    <location>
        <begin position="75"/>
        <end position="132"/>
    </location>
</feature>
<reference evidence="11" key="1">
    <citation type="journal article" date="2023" name="Nat. Commun.">
        <title>Diploid and tetraploid genomes of Acorus and the evolution of monocots.</title>
        <authorList>
            <person name="Ma L."/>
            <person name="Liu K.W."/>
            <person name="Li Z."/>
            <person name="Hsiao Y.Y."/>
            <person name="Qi Y."/>
            <person name="Fu T."/>
            <person name="Tang G.D."/>
            <person name="Zhang D."/>
            <person name="Sun W.H."/>
            <person name="Liu D.K."/>
            <person name="Li Y."/>
            <person name="Chen G.Z."/>
            <person name="Liu X.D."/>
            <person name="Liao X.Y."/>
            <person name="Jiang Y.T."/>
            <person name="Yu X."/>
            <person name="Hao Y."/>
            <person name="Huang J."/>
            <person name="Zhao X.W."/>
            <person name="Ke S."/>
            <person name="Chen Y.Y."/>
            <person name="Wu W.L."/>
            <person name="Hsu J.L."/>
            <person name="Lin Y.F."/>
            <person name="Huang M.D."/>
            <person name="Li C.Y."/>
            <person name="Huang L."/>
            <person name="Wang Z.W."/>
            <person name="Zhao X."/>
            <person name="Zhong W.Y."/>
            <person name="Peng D.H."/>
            <person name="Ahmad S."/>
            <person name="Lan S."/>
            <person name="Zhang J.S."/>
            <person name="Tsai W.C."/>
            <person name="Van de Peer Y."/>
            <person name="Liu Z.J."/>
        </authorList>
    </citation>
    <scope>NUCLEOTIDE SEQUENCE</scope>
    <source>
        <strain evidence="11">CP</strain>
    </source>
</reference>
<name>A0AAV9F2G2_ACOCL</name>
<comment type="subcellular location">
    <subcellularLocation>
        <location evidence="1">Nucleus</location>
    </subcellularLocation>
</comment>
<evidence type="ECO:0000256" key="6">
    <source>
        <dbReference type="ARBA" id="ARBA00023163"/>
    </source>
</evidence>
<keyword evidence="4" id="KW-0238">DNA-binding</keyword>
<dbReference type="InterPro" id="IPR036955">
    <property type="entry name" value="AP2/ERF_dom_sf"/>
</dbReference>
<keyword evidence="7" id="KW-0539">Nucleus</keyword>
<dbReference type="SUPFAM" id="SSF54171">
    <property type="entry name" value="DNA-binding domain"/>
    <property type="match status" value="1"/>
</dbReference>
<dbReference type="Proteomes" id="UP001180020">
    <property type="component" value="Unassembled WGS sequence"/>
</dbReference>
<evidence type="ECO:0000256" key="8">
    <source>
        <dbReference type="ARBA" id="ARBA00024343"/>
    </source>
</evidence>
<dbReference type="EMBL" id="JAUJYO010000003">
    <property type="protein sequence ID" value="KAK1320068.1"/>
    <property type="molecule type" value="Genomic_DNA"/>
</dbReference>
<dbReference type="AlphaFoldDB" id="A0AAV9F2G2"/>
<dbReference type="InterPro" id="IPR016177">
    <property type="entry name" value="DNA-bd_dom_sf"/>
</dbReference>